<evidence type="ECO:0000313" key="2">
    <source>
        <dbReference type="EMBL" id="PHT87099.1"/>
    </source>
</evidence>
<dbReference type="PANTHER" id="PTHR47992">
    <property type="entry name" value="PROTEIN PHOSPHATASE"/>
    <property type="match status" value="1"/>
</dbReference>
<reference evidence="2 3" key="2">
    <citation type="journal article" date="2017" name="Genome Biol.">
        <title>New reference genome sequences of hot pepper reveal the massive evolution of plant disease-resistance genes by retroduplication.</title>
        <authorList>
            <person name="Kim S."/>
            <person name="Park J."/>
            <person name="Yeom S.I."/>
            <person name="Kim Y.M."/>
            <person name="Seo E."/>
            <person name="Kim K.T."/>
            <person name="Kim M.S."/>
            <person name="Lee J.M."/>
            <person name="Cheong K."/>
            <person name="Shin H.S."/>
            <person name="Kim S.B."/>
            <person name="Han K."/>
            <person name="Lee J."/>
            <person name="Park M."/>
            <person name="Lee H.A."/>
            <person name="Lee H.Y."/>
            <person name="Lee Y."/>
            <person name="Oh S."/>
            <person name="Lee J.H."/>
            <person name="Choi E."/>
            <person name="Choi E."/>
            <person name="Lee S.E."/>
            <person name="Jeon J."/>
            <person name="Kim H."/>
            <person name="Choi G."/>
            <person name="Song H."/>
            <person name="Lee J."/>
            <person name="Lee S.C."/>
            <person name="Kwon J.K."/>
            <person name="Lee H.Y."/>
            <person name="Koo N."/>
            <person name="Hong Y."/>
            <person name="Kim R.W."/>
            <person name="Kang W.H."/>
            <person name="Huh J.H."/>
            <person name="Kang B.C."/>
            <person name="Yang T.J."/>
            <person name="Lee Y.H."/>
            <person name="Bennetzen J.L."/>
            <person name="Choi D."/>
        </authorList>
    </citation>
    <scope>NUCLEOTIDE SEQUENCE [LARGE SCALE GENOMIC DNA]</scope>
    <source>
        <strain evidence="3">cv. CM334</strain>
    </source>
</reference>
<dbReference type="InterPro" id="IPR036457">
    <property type="entry name" value="PPM-type-like_dom_sf"/>
</dbReference>
<dbReference type="Gramene" id="PHT87099">
    <property type="protein sequence ID" value="PHT87099"/>
    <property type="gene ID" value="T459_09205"/>
</dbReference>
<dbReference type="PROSITE" id="PS51746">
    <property type="entry name" value="PPM_2"/>
    <property type="match status" value="1"/>
</dbReference>
<proteinExistence type="predicted"/>
<evidence type="ECO:0000313" key="3">
    <source>
        <dbReference type="Proteomes" id="UP000222542"/>
    </source>
</evidence>
<keyword evidence="3" id="KW-1185">Reference proteome</keyword>
<reference evidence="2 3" key="1">
    <citation type="journal article" date="2014" name="Nat. Genet.">
        <title>Genome sequence of the hot pepper provides insights into the evolution of pungency in Capsicum species.</title>
        <authorList>
            <person name="Kim S."/>
            <person name="Park M."/>
            <person name="Yeom S.I."/>
            <person name="Kim Y.M."/>
            <person name="Lee J.M."/>
            <person name="Lee H.A."/>
            <person name="Seo E."/>
            <person name="Choi J."/>
            <person name="Cheong K."/>
            <person name="Kim K.T."/>
            <person name="Jung K."/>
            <person name="Lee G.W."/>
            <person name="Oh S.K."/>
            <person name="Bae C."/>
            <person name="Kim S.B."/>
            <person name="Lee H.Y."/>
            <person name="Kim S.Y."/>
            <person name="Kim M.S."/>
            <person name="Kang B.C."/>
            <person name="Jo Y.D."/>
            <person name="Yang H.B."/>
            <person name="Jeong H.J."/>
            <person name="Kang W.H."/>
            <person name="Kwon J.K."/>
            <person name="Shin C."/>
            <person name="Lim J.Y."/>
            <person name="Park J.H."/>
            <person name="Huh J.H."/>
            <person name="Kim J.S."/>
            <person name="Kim B.D."/>
            <person name="Cohen O."/>
            <person name="Paran I."/>
            <person name="Suh M.C."/>
            <person name="Lee S.B."/>
            <person name="Kim Y.K."/>
            <person name="Shin Y."/>
            <person name="Noh S.J."/>
            <person name="Park J."/>
            <person name="Seo Y.S."/>
            <person name="Kwon S.Y."/>
            <person name="Kim H.A."/>
            <person name="Park J.M."/>
            <person name="Kim H.J."/>
            <person name="Choi S.B."/>
            <person name="Bosland P.W."/>
            <person name="Reeves G."/>
            <person name="Jo S.H."/>
            <person name="Lee B.W."/>
            <person name="Cho H.T."/>
            <person name="Choi H.S."/>
            <person name="Lee M.S."/>
            <person name="Yu Y."/>
            <person name="Do Choi Y."/>
            <person name="Park B.S."/>
            <person name="van Deynze A."/>
            <person name="Ashrafi H."/>
            <person name="Hill T."/>
            <person name="Kim W.T."/>
            <person name="Pai H.S."/>
            <person name="Ahn H.K."/>
            <person name="Yeam I."/>
            <person name="Giovannoni J.J."/>
            <person name="Rose J.K."/>
            <person name="Sorensen I."/>
            <person name="Lee S.J."/>
            <person name="Kim R.W."/>
            <person name="Choi I.Y."/>
            <person name="Choi B.S."/>
            <person name="Lim J.S."/>
            <person name="Lee Y.H."/>
            <person name="Choi D."/>
        </authorList>
    </citation>
    <scope>NUCLEOTIDE SEQUENCE [LARGE SCALE GENOMIC DNA]</scope>
    <source>
        <strain evidence="3">cv. CM334</strain>
    </source>
</reference>
<dbReference type="STRING" id="4072.A0A2G2ZYQ1"/>
<name>A0A2G2ZYQ1_CAPAN</name>
<dbReference type="SUPFAM" id="SSF81606">
    <property type="entry name" value="PP2C-like"/>
    <property type="match status" value="1"/>
</dbReference>
<gene>
    <name evidence="2" type="ORF">T459_09205</name>
</gene>
<organism evidence="2 3">
    <name type="scientific">Capsicum annuum</name>
    <name type="common">Capsicum pepper</name>
    <dbReference type="NCBI Taxonomy" id="4072"/>
    <lineage>
        <taxon>Eukaryota</taxon>
        <taxon>Viridiplantae</taxon>
        <taxon>Streptophyta</taxon>
        <taxon>Embryophyta</taxon>
        <taxon>Tracheophyta</taxon>
        <taxon>Spermatophyta</taxon>
        <taxon>Magnoliopsida</taxon>
        <taxon>eudicotyledons</taxon>
        <taxon>Gunneridae</taxon>
        <taxon>Pentapetalae</taxon>
        <taxon>asterids</taxon>
        <taxon>lamiids</taxon>
        <taxon>Solanales</taxon>
        <taxon>Solanaceae</taxon>
        <taxon>Solanoideae</taxon>
        <taxon>Capsiceae</taxon>
        <taxon>Capsicum</taxon>
    </lineage>
</organism>
<dbReference type="OMA" id="REAEYEC"/>
<protein>
    <recommendedName>
        <fullName evidence="1">PPM-type phosphatase domain-containing protein</fullName>
    </recommendedName>
</protein>
<dbReference type="EMBL" id="AYRZ02000003">
    <property type="protein sequence ID" value="PHT87099.1"/>
    <property type="molecule type" value="Genomic_DNA"/>
</dbReference>
<sequence length="266" mass="29385">MQVASMCREKMHVVLEEKLMRMRNNVDMGDGSRSCGRWQPWEGQRMEEAWKRVFKSCFLRIDEMASRICSESSTVGCQCDCLPNALGLTGSTTVVAILTDEYETIIVANCDDSRAVLSRSGSAIPLSYDHKPDRGEERARIEACGGRVVFADGARVEGILSISRAIGDNYLKPYITSEPEMTFTKREAEYECLILASDGFWDVISSEVACEVGRVSSRRGSSWVFQGCGRSACSAAVLLTRLAPGRKSCDNISVIVVDLKRNHTAV</sequence>
<dbReference type="GO" id="GO:1902531">
    <property type="term" value="P:regulation of intracellular signal transduction"/>
    <property type="evidence" value="ECO:0000318"/>
    <property type="project" value="GO_Central"/>
</dbReference>
<dbReference type="SMART" id="SM00332">
    <property type="entry name" value="PP2Cc"/>
    <property type="match status" value="1"/>
</dbReference>
<accession>A0A2G2ZYQ1</accession>
<dbReference type="Proteomes" id="UP000222542">
    <property type="component" value="Unassembled WGS sequence"/>
</dbReference>
<dbReference type="GO" id="GO:0004722">
    <property type="term" value="F:protein serine/threonine phosphatase activity"/>
    <property type="evidence" value="ECO:0000318"/>
    <property type="project" value="GO_Central"/>
</dbReference>
<comment type="caution">
    <text evidence="2">The sequence shown here is derived from an EMBL/GenBank/DDBJ whole genome shotgun (WGS) entry which is preliminary data.</text>
</comment>
<feature type="domain" description="PPM-type phosphatase" evidence="1">
    <location>
        <begin position="1"/>
        <end position="259"/>
    </location>
</feature>
<evidence type="ECO:0000259" key="1">
    <source>
        <dbReference type="PROSITE" id="PS51746"/>
    </source>
</evidence>
<dbReference type="FunFam" id="3.60.40.10:FF:000291">
    <property type="entry name" value="Protein phosphatase 2C 50"/>
    <property type="match status" value="1"/>
</dbReference>
<dbReference type="InterPro" id="IPR015655">
    <property type="entry name" value="PP2C"/>
</dbReference>
<dbReference type="Gene3D" id="3.60.40.10">
    <property type="entry name" value="PPM-type phosphatase domain"/>
    <property type="match status" value="1"/>
</dbReference>
<dbReference type="AlphaFoldDB" id="A0A2G2ZYQ1"/>
<dbReference type="Pfam" id="PF00481">
    <property type="entry name" value="PP2C"/>
    <property type="match status" value="1"/>
</dbReference>
<dbReference type="CDD" id="cd00143">
    <property type="entry name" value="PP2Cc"/>
    <property type="match status" value="1"/>
</dbReference>
<dbReference type="InterPro" id="IPR001932">
    <property type="entry name" value="PPM-type_phosphatase-like_dom"/>
</dbReference>